<evidence type="ECO:0000313" key="8">
    <source>
        <dbReference type="EMBL" id="QBX35734.1"/>
    </source>
</evidence>
<feature type="signal peptide" evidence="6">
    <location>
        <begin position="1"/>
        <end position="23"/>
    </location>
</feature>
<dbReference type="Proteomes" id="UP000296374">
    <property type="component" value="Chromosome"/>
</dbReference>
<keyword evidence="4" id="KW-0408">Iron</keyword>
<evidence type="ECO:0000256" key="3">
    <source>
        <dbReference type="ARBA" id="ARBA00022448"/>
    </source>
</evidence>
<dbReference type="InterPro" id="IPR033870">
    <property type="entry name" value="FatB"/>
</dbReference>
<dbReference type="PROSITE" id="PS50983">
    <property type="entry name" value="FE_B12_PBP"/>
    <property type="match status" value="1"/>
</dbReference>
<evidence type="ECO:0000259" key="7">
    <source>
        <dbReference type="PROSITE" id="PS50983"/>
    </source>
</evidence>
<gene>
    <name evidence="8" type="ORF">E4191_14325</name>
</gene>
<evidence type="ECO:0000256" key="6">
    <source>
        <dbReference type="SAM" id="SignalP"/>
    </source>
</evidence>
<evidence type="ECO:0000256" key="4">
    <source>
        <dbReference type="ARBA" id="ARBA00022496"/>
    </source>
</evidence>
<dbReference type="CDD" id="cd01140">
    <property type="entry name" value="FatB"/>
    <property type="match status" value="1"/>
</dbReference>
<dbReference type="GO" id="GO:0030288">
    <property type="term" value="C:outer membrane-bounded periplasmic space"/>
    <property type="evidence" value="ECO:0007669"/>
    <property type="project" value="TreeGrafter"/>
</dbReference>
<evidence type="ECO:0000256" key="5">
    <source>
        <dbReference type="ARBA" id="ARBA00022729"/>
    </source>
</evidence>
<name>A0A4P7HN64_9RHOB</name>
<proteinExistence type="inferred from homology"/>
<evidence type="ECO:0000313" key="9">
    <source>
        <dbReference type="Proteomes" id="UP000296374"/>
    </source>
</evidence>
<accession>A0A4P7HN64</accession>
<sequence length="304" mass="30918">MRRIALSGLLAATLASLPLAALAQDVTIDTAQGPVTLPAAPQSVAVYDMAALDTLTAMGVQPTGTIDNILVAPLRAAAADAAPVGTLFEPDLEALAGLAPDLVIVAGRSAPQLAAVSQVAPAIDMSLGTDLVAEARARIEGYGTLFDRQDRAAQMTAELDTKLAALRAAAEGRGTAMIVLTNGPKMSAYGKGSRFGWIFEASGLTEAVEGLDQSNHGQAISHEFIAEADPDWLLVVDRGAAIGADGAGATETLRSALVEGTTAWQQDQVILLDPAATYISAGGFGSLTATLDQLTAALTDGAQG</sequence>
<dbReference type="PANTHER" id="PTHR30532:SF28">
    <property type="entry name" value="PETROBACTIN-BINDING PROTEIN YCLQ"/>
    <property type="match status" value="1"/>
</dbReference>
<keyword evidence="4" id="KW-0406">Ion transport</keyword>
<evidence type="ECO:0000256" key="2">
    <source>
        <dbReference type="ARBA" id="ARBA00008814"/>
    </source>
</evidence>
<dbReference type="GO" id="GO:1901678">
    <property type="term" value="P:iron coordination entity transport"/>
    <property type="evidence" value="ECO:0007669"/>
    <property type="project" value="UniProtKB-ARBA"/>
</dbReference>
<feature type="chain" id="PRO_5020465172" evidence="6">
    <location>
        <begin position="24"/>
        <end position="304"/>
    </location>
</feature>
<dbReference type="Gene3D" id="3.40.50.1980">
    <property type="entry name" value="Nitrogenase molybdenum iron protein domain"/>
    <property type="match status" value="2"/>
</dbReference>
<dbReference type="AlphaFoldDB" id="A0A4P7HN64"/>
<dbReference type="KEGG" id="plia:E4191_14325"/>
<dbReference type="PANTHER" id="PTHR30532">
    <property type="entry name" value="IRON III DICITRATE-BINDING PERIPLASMIC PROTEIN"/>
    <property type="match status" value="1"/>
</dbReference>
<reference evidence="9" key="1">
    <citation type="submission" date="2019-03" db="EMBL/GenBank/DDBJ databases">
        <authorList>
            <person name="Li J."/>
        </authorList>
    </citation>
    <scope>NUCLEOTIDE SEQUENCE [LARGE SCALE GENOMIC DNA]</scope>
    <source>
        <strain evidence="9">2251</strain>
    </source>
</reference>
<dbReference type="InterPro" id="IPR051313">
    <property type="entry name" value="Bact_iron-sidero_bind"/>
</dbReference>
<keyword evidence="4" id="KW-0410">Iron transport</keyword>
<dbReference type="RefSeq" id="WP_135313999.1">
    <property type="nucleotide sequence ID" value="NZ_CP038439.1"/>
</dbReference>
<dbReference type="EMBL" id="CP038439">
    <property type="protein sequence ID" value="QBX35734.1"/>
    <property type="molecule type" value="Genomic_DNA"/>
</dbReference>
<evidence type="ECO:0000256" key="1">
    <source>
        <dbReference type="ARBA" id="ARBA00004196"/>
    </source>
</evidence>
<dbReference type="Pfam" id="PF01497">
    <property type="entry name" value="Peripla_BP_2"/>
    <property type="match status" value="1"/>
</dbReference>
<comment type="similarity">
    <text evidence="2">Belongs to the bacterial solute-binding protein 8 family.</text>
</comment>
<protein>
    <submittedName>
        <fullName evidence="8">Siderophore ABC transporter substrate-binding protein</fullName>
    </submittedName>
</protein>
<dbReference type="SUPFAM" id="SSF53807">
    <property type="entry name" value="Helical backbone' metal receptor"/>
    <property type="match status" value="1"/>
</dbReference>
<keyword evidence="5 6" id="KW-0732">Signal</keyword>
<organism evidence="8 9">
    <name type="scientific">Paracoccus liaowanqingii</name>
    <dbReference type="NCBI Taxonomy" id="2560053"/>
    <lineage>
        <taxon>Bacteria</taxon>
        <taxon>Pseudomonadati</taxon>
        <taxon>Pseudomonadota</taxon>
        <taxon>Alphaproteobacteria</taxon>
        <taxon>Rhodobacterales</taxon>
        <taxon>Paracoccaceae</taxon>
        <taxon>Paracoccus</taxon>
    </lineage>
</organism>
<dbReference type="InterPro" id="IPR002491">
    <property type="entry name" value="ABC_transptr_periplasmic_BD"/>
</dbReference>
<feature type="domain" description="Fe/B12 periplasmic-binding" evidence="7">
    <location>
        <begin position="43"/>
        <end position="302"/>
    </location>
</feature>
<comment type="subcellular location">
    <subcellularLocation>
        <location evidence="1">Cell envelope</location>
    </subcellularLocation>
</comment>
<keyword evidence="3" id="KW-0813">Transport</keyword>